<evidence type="ECO:0000259" key="7">
    <source>
        <dbReference type="PROSITE" id="PS51123"/>
    </source>
</evidence>
<reference evidence="8" key="1">
    <citation type="journal article" date="2014" name="Int. J. Syst. Evol. Microbiol.">
        <title>Complete genome sequence of Corynebacterium casei LMG S-19264T (=DSM 44701T), isolated from a smear-ripened cheese.</title>
        <authorList>
            <consortium name="US DOE Joint Genome Institute (JGI-PGF)"/>
            <person name="Walter F."/>
            <person name="Albersmeier A."/>
            <person name="Kalinowski J."/>
            <person name="Ruckert C."/>
        </authorList>
    </citation>
    <scope>NUCLEOTIDE SEQUENCE</scope>
    <source>
        <strain evidence="8">KCTC 12988</strain>
    </source>
</reference>
<sequence length="466" mass="50632">MDYEEEERNWLPLVAAILLVLGIAGGGLYYILFGAKESPTPIAPPAEQPKVTQQPADSTTLPASGIEETSAEILENLNVRVEAVRPEDVAATVAKIMETGDLDRASSALGGVGAGVSPEALKRLQAMAGENGFRLKQVREVGELEINRRKRFALEWEDGAEPLFLDMTRGANGQWSVDKVRLPEAALADMPATTPEGQPAPGGSPAVDEKGPALTPAEEDSLSVSDSFLQAALSQNFSKAKSFANTEMVSDAKIAAMCILFEEGKYRLNPDKPLRAMFNRETTAGFLANVLTSEVDKPAQFGVNLMREKPTDPWKVTEINLDSLLADYATRVAGGDVYYTPLVPNPKGGETLVIFFGFDEETLAPRTQRQLAIVSDVLRTDPNRKLTLSGHADALGSDEYNRELSAKRAAAVRNYLIEQGVEASQIILVAEGESRPRRPNETETGEDNPEGRRANRRTEIYLDFGN</sequence>
<dbReference type="Proteomes" id="UP000644507">
    <property type="component" value="Unassembled WGS sequence"/>
</dbReference>
<protein>
    <recommendedName>
        <fullName evidence="7">OmpA-like domain-containing protein</fullName>
    </recommendedName>
</protein>
<reference evidence="8" key="2">
    <citation type="submission" date="2020-09" db="EMBL/GenBank/DDBJ databases">
        <authorList>
            <person name="Sun Q."/>
            <person name="Kim S."/>
        </authorList>
    </citation>
    <scope>NUCLEOTIDE SEQUENCE</scope>
    <source>
        <strain evidence="8">KCTC 12988</strain>
    </source>
</reference>
<evidence type="ECO:0000256" key="6">
    <source>
        <dbReference type="SAM" id="Phobius"/>
    </source>
</evidence>
<dbReference type="InterPro" id="IPR006664">
    <property type="entry name" value="OMP_bac"/>
</dbReference>
<evidence type="ECO:0000256" key="4">
    <source>
        <dbReference type="PROSITE-ProRule" id="PRU00473"/>
    </source>
</evidence>
<feature type="transmembrane region" description="Helical" evidence="6">
    <location>
        <begin position="12"/>
        <end position="32"/>
    </location>
</feature>
<feature type="compositionally biased region" description="Basic and acidic residues" evidence="5">
    <location>
        <begin position="432"/>
        <end position="441"/>
    </location>
</feature>
<name>A0A918TTJ0_9BACT</name>
<feature type="region of interest" description="Disordered" evidence="5">
    <location>
        <begin position="43"/>
        <end position="62"/>
    </location>
</feature>
<evidence type="ECO:0000256" key="2">
    <source>
        <dbReference type="ARBA" id="ARBA00023136"/>
    </source>
</evidence>
<gene>
    <name evidence="8" type="ORF">GCM10007100_29810</name>
</gene>
<feature type="region of interest" description="Disordered" evidence="5">
    <location>
        <begin position="432"/>
        <end position="458"/>
    </location>
</feature>
<organism evidence="8 9">
    <name type="scientific">Roseibacillus persicicus</name>
    <dbReference type="NCBI Taxonomy" id="454148"/>
    <lineage>
        <taxon>Bacteria</taxon>
        <taxon>Pseudomonadati</taxon>
        <taxon>Verrucomicrobiota</taxon>
        <taxon>Verrucomicrobiia</taxon>
        <taxon>Verrucomicrobiales</taxon>
        <taxon>Verrucomicrobiaceae</taxon>
        <taxon>Roseibacillus</taxon>
    </lineage>
</organism>
<feature type="domain" description="OmpA-like" evidence="7">
    <location>
        <begin position="343"/>
        <end position="466"/>
    </location>
</feature>
<dbReference type="PANTHER" id="PTHR30329:SF21">
    <property type="entry name" value="LIPOPROTEIN YIAD-RELATED"/>
    <property type="match status" value="1"/>
</dbReference>
<dbReference type="EMBL" id="BMXI01000013">
    <property type="protein sequence ID" value="GHC60494.1"/>
    <property type="molecule type" value="Genomic_DNA"/>
</dbReference>
<feature type="compositionally biased region" description="Basic and acidic residues" evidence="5">
    <location>
        <begin position="449"/>
        <end position="458"/>
    </location>
</feature>
<dbReference type="PROSITE" id="PS51123">
    <property type="entry name" value="OMPA_2"/>
    <property type="match status" value="1"/>
</dbReference>
<comment type="caution">
    <text evidence="8">The sequence shown here is derived from an EMBL/GenBank/DDBJ whole genome shotgun (WGS) entry which is preliminary data.</text>
</comment>
<comment type="subcellular location">
    <subcellularLocation>
        <location evidence="1">Cell outer membrane</location>
    </subcellularLocation>
</comment>
<dbReference type="InterPro" id="IPR006665">
    <property type="entry name" value="OmpA-like"/>
</dbReference>
<dbReference type="GO" id="GO:0009279">
    <property type="term" value="C:cell outer membrane"/>
    <property type="evidence" value="ECO:0007669"/>
    <property type="project" value="UniProtKB-SubCell"/>
</dbReference>
<dbReference type="InterPro" id="IPR036737">
    <property type="entry name" value="OmpA-like_sf"/>
</dbReference>
<evidence type="ECO:0000313" key="9">
    <source>
        <dbReference type="Proteomes" id="UP000644507"/>
    </source>
</evidence>
<evidence type="ECO:0000256" key="1">
    <source>
        <dbReference type="ARBA" id="ARBA00004442"/>
    </source>
</evidence>
<evidence type="ECO:0000313" key="8">
    <source>
        <dbReference type="EMBL" id="GHC60494.1"/>
    </source>
</evidence>
<feature type="compositionally biased region" description="Polar residues" evidence="5">
    <location>
        <begin position="50"/>
        <end position="62"/>
    </location>
</feature>
<dbReference type="AlphaFoldDB" id="A0A918TTJ0"/>
<evidence type="ECO:0000256" key="3">
    <source>
        <dbReference type="ARBA" id="ARBA00023237"/>
    </source>
</evidence>
<proteinExistence type="predicted"/>
<keyword evidence="6" id="KW-0812">Transmembrane</keyword>
<keyword evidence="3" id="KW-0998">Cell outer membrane</keyword>
<keyword evidence="2 4" id="KW-0472">Membrane</keyword>
<dbReference type="SUPFAM" id="SSF103088">
    <property type="entry name" value="OmpA-like"/>
    <property type="match status" value="1"/>
</dbReference>
<dbReference type="InterPro" id="IPR050330">
    <property type="entry name" value="Bact_OuterMem_StrucFunc"/>
</dbReference>
<evidence type="ECO:0000256" key="5">
    <source>
        <dbReference type="SAM" id="MobiDB-lite"/>
    </source>
</evidence>
<dbReference type="RefSeq" id="WP_189571516.1">
    <property type="nucleotide sequence ID" value="NZ_BMXI01000013.1"/>
</dbReference>
<dbReference type="PANTHER" id="PTHR30329">
    <property type="entry name" value="STATOR ELEMENT OF FLAGELLAR MOTOR COMPLEX"/>
    <property type="match status" value="1"/>
</dbReference>
<keyword evidence="6" id="KW-1133">Transmembrane helix</keyword>
<dbReference type="Pfam" id="PF00691">
    <property type="entry name" value="OmpA"/>
    <property type="match status" value="1"/>
</dbReference>
<keyword evidence="9" id="KW-1185">Reference proteome</keyword>
<dbReference type="CDD" id="cd07185">
    <property type="entry name" value="OmpA_C-like"/>
    <property type="match status" value="1"/>
</dbReference>
<accession>A0A918TTJ0</accession>
<dbReference type="PRINTS" id="PR01021">
    <property type="entry name" value="OMPADOMAIN"/>
</dbReference>
<dbReference type="Gene3D" id="3.30.1330.60">
    <property type="entry name" value="OmpA-like domain"/>
    <property type="match status" value="1"/>
</dbReference>
<feature type="region of interest" description="Disordered" evidence="5">
    <location>
        <begin position="191"/>
        <end position="220"/>
    </location>
</feature>